<reference evidence="1 2" key="1">
    <citation type="submission" date="2020-08" db="EMBL/GenBank/DDBJ databases">
        <title>Genomic Encyclopedia of Type Strains, Phase IV (KMG-V): Genome sequencing to study the core and pangenomes of soil and plant-associated prokaryotes.</title>
        <authorList>
            <person name="Whitman W."/>
        </authorList>
    </citation>
    <scope>NUCLEOTIDE SEQUENCE [LARGE SCALE GENOMIC DNA]</scope>
    <source>
        <strain evidence="1 2">X5P2</strain>
    </source>
</reference>
<dbReference type="EMBL" id="JACHEB010000017">
    <property type="protein sequence ID" value="MBB5331734.1"/>
    <property type="molecule type" value="Genomic_DNA"/>
</dbReference>
<sequence length="71" mass="8045">MNLATGGCQIDKSEEMSVRNVKRLVIHVKTPRCEGLSVVQCVIKMDELFARRFGWHCPIERSTCDHSAAKK</sequence>
<keyword evidence="2" id="KW-1185">Reference proteome</keyword>
<proteinExistence type="predicted"/>
<dbReference type="Proteomes" id="UP000535182">
    <property type="component" value="Unassembled WGS sequence"/>
</dbReference>
<gene>
    <name evidence="1" type="ORF">HDF14_005383</name>
</gene>
<accession>A0A9X0U6K7</accession>
<dbReference type="AlphaFoldDB" id="A0A9X0U6K7"/>
<name>A0A9X0U6K7_9BACT</name>
<protein>
    <submittedName>
        <fullName evidence="1">Uncharacterized protein</fullName>
    </submittedName>
</protein>
<organism evidence="1 2">
    <name type="scientific">Tunturiibacter gelidiferens</name>
    <dbReference type="NCBI Taxonomy" id="3069689"/>
    <lineage>
        <taxon>Bacteria</taxon>
        <taxon>Pseudomonadati</taxon>
        <taxon>Acidobacteriota</taxon>
        <taxon>Terriglobia</taxon>
        <taxon>Terriglobales</taxon>
        <taxon>Acidobacteriaceae</taxon>
        <taxon>Tunturiibacter</taxon>
    </lineage>
</organism>
<comment type="caution">
    <text evidence="1">The sequence shown here is derived from an EMBL/GenBank/DDBJ whole genome shotgun (WGS) entry which is preliminary data.</text>
</comment>
<evidence type="ECO:0000313" key="2">
    <source>
        <dbReference type="Proteomes" id="UP000535182"/>
    </source>
</evidence>
<evidence type="ECO:0000313" key="1">
    <source>
        <dbReference type="EMBL" id="MBB5331734.1"/>
    </source>
</evidence>